<dbReference type="HOGENOM" id="CLU_2614093_0_0_6"/>
<reference evidence="2" key="1">
    <citation type="journal article" date="2008" name="BMC Genomics">
        <title>The genome of Aeromonas salmonicida subsp. salmonicida A449: insights into the evolution of a fish pathogen.</title>
        <authorList>
            <person name="Reith M.E."/>
            <person name="Singh R.K."/>
            <person name="Curtis B."/>
            <person name="Boyd J.M."/>
            <person name="Bouevitch A."/>
            <person name="Kimball J."/>
            <person name="Munholland J."/>
            <person name="Murphy C."/>
            <person name="Sarty D."/>
            <person name="Williams J."/>
            <person name="Nash J.H."/>
            <person name="Johnson S.C."/>
            <person name="Brown L.L."/>
        </authorList>
    </citation>
    <scope>NUCLEOTIDE SEQUENCE [LARGE SCALE GENOMIC DNA]</scope>
    <source>
        <strain evidence="2">A449</strain>
        <plasmid evidence="2">pAsa5</plasmid>
    </source>
</reference>
<evidence type="ECO:0000313" key="1">
    <source>
        <dbReference type="EMBL" id="ABO92603.1"/>
    </source>
</evidence>
<accession>A4SUN1</accession>
<evidence type="ECO:0000313" key="2">
    <source>
        <dbReference type="Proteomes" id="UP000000225"/>
    </source>
</evidence>
<dbReference type="AlphaFoldDB" id="A4SUN1"/>
<sequence>MASFIALPCPSKPFTARQINTPVAAASVRFAISSPVRTLFVRLRCGLRGCTGIVSLVACCFPFLRRRTQRGKSNQATQ</sequence>
<dbReference type="KEGG" id="asa:ASA_P5G134"/>
<name>A4SUN1_AERS4</name>
<organism evidence="1 2">
    <name type="scientific">Aeromonas salmonicida (strain A449)</name>
    <dbReference type="NCBI Taxonomy" id="382245"/>
    <lineage>
        <taxon>Bacteria</taxon>
        <taxon>Pseudomonadati</taxon>
        <taxon>Pseudomonadota</taxon>
        <taxon>Gammaproteobacteria</taxon>
        <taxon>Aeromonadales</taxon>
        <taxon>Aeromonadaceae</taxon>
        <taxon>Aeromonas</taxon>
    </lineage>
</organism>
<gene>
    <name evidence="1" type="ordered locus">ASA_P5G134</name>
</gene>
<geneLocation type="plasmid" evidence="2">
    <name>pAsa5</name>
</geneLocation>
<proteinExistence type="predicted"/>
<dbReference type="EMBL" id="CP000646">
    <property type="protein sequence ID" value="ABO92603.1"/>
    <property type="molecule type" value="Genomic_DNA"/>
</dbReference>
<keyword evidence="1" id="KW-0614">Plasmid</keyword>
<protein>
    <submittedName>
        <fullName evidence="1">Uncharacterized protein</fullName>
    </submittedName>
</protein>
<dbReference type="Proteomes" id="UP000000225">
    <property type="component" value="Plasmid 5"/>
</dbReference>